<dbReference type="EMBL" id="SDEE01000832">
    <property type="protein sequence ID" value="RXW13780.1"/>
    <property type="molecule type" value="Genomic_DNA"/>
</dbReference>
<dbReference type="Gene3D" id="3.60.10.10">
    <property type="entry name" value="Endonuclease/exonuclease/phosphatase"/>
    <property type="match status" value="1"/>
</dbReference>
<sequence length="693" mass="79269">MVEDSVDRLPTRSDRDGQINALQELKRSAQLIDGWRNENPNQVAYTWSQKNVNREHLNAPLSKSRIDRIYINENLLRTTNEWEIRTDHPIDTDHELVSVKYYDLQTPYLGKGRWELPNYLLDHKHFMEEVHKLCSTAVGKAETSTLNRQPFNNPQLVLTDLKREILATAKRVNRENTPKIRAKIDCLRNKLNDTLNETTTDDLTKSIEAAKLEEEIKTTETQRHNQLRLSIHTKYFLENETIGKVWIQANKEKKPRDTLWGLKDPQNPEGPLATTTREMTRIAATYHENIQSKDLPNLEENEQVITEVLANINRKTDAKDKQNLSKPLEYEEVYEALISMPNGKASGLDGIPTELWKNLASEYQKAVAAGTKPEDLPPDLVRLLLLVYNDIEKHGINPDSNFAEGWMCPIYKKKDKTDIANYRPITVLNADYKTFTKALTIKLAPTALKIIHPDQAGFLKGRRIDDHTELIKLMIRWCEAEDENGLLVFLDQEKAYDKITHEFLNRSLQAFEIPDSFRNTIMGLYKNAFTTVIINGVKSEAFKITRGVRQGDPLSCLLFNLAIESLASMLRNSNLEGFKVNKEIDRIITTLFADDTTVYLSKNDSLNELESILKKWCSASGAKFNVDKTEIIPVGHPDYRANIVRDRTIPNSQNERIPDRIHIAKDREPIRALGAFVGNKVDNAHKAAVTSPS</sequence>
<feature type="domain" description="Reverse transcriptase" evidence="1">
    <location>
        <begin position="391"/>
        <end position="677"/>
    </location>
</feature>
<dbReference type="Proteomes" id="UP000290288">
    <property type="component" value="Unassembled WGS sequence"/>
</dbReference>
<dbReference type="SUPFAM" id="SSF56219">
    <property type="entry name" value="DNase I-like"/>
    <property type="match status" value="1"/>
</dbReference>
<protein>
    <recommendedName>
        <fullName evidence="1">Reverse transcriptase domain-containing protein</fullName>
    </recommendedName>
</protein>
<accession>A0A4Q2D3B5</accession>
<proteinExistence type="predicted"/>
<dbReference type="OrthoDB" id="2205812at2759"/>
<dbReference type="CDD" id="cd01650">
    <property type="entry name" value="RT_nLTR_like"/>
    <property type="match status" value="1"/>
</dbReference>
<gene>
    <name evidence="2" type="ORF">EST38_g12074</name>
</gene>
<evidence type="ECO:0000313" key="3">
    <source>
        <dbReference type="Proteomes" id="UP000290288"/>
    </source>
</evidence>
<dbReference type="SUPFAM" id="SSF56672">
    <property type="entry name" value="DNA/RNA polymerases"/>
    <property type="match status" value="1"/>
</dbReference>
<dbReference type="InterPro" id="IPR000477">
    <property type="entry name" value="RT_dom"/>
</dbReference>
<dbReference type="PANTHER" id="PTHR19446">
    <property type="entry name" value="REVERSE TRANSCRIPTASES"/>
    <property type="match status" value="1"/>
</dbReference>
<keyword evidence="3" id="KW-1185">Reference proteome</keyword>
<organism evidence="2 3">
    <name type="scientific">Candolleomyces aberdarensis</name>
    <dbReference type="NCBI Taxonomy" id="2316362"/>
    <lineage>
        <taxon>Eukaryota</taxon>
        <taxon>Fungi</taxon>
        <taxon>Dikarya</taxon>
        <taxon>Basidiomycota</taxon>
        <taxon>Agaricomycotina</taxon>
        <taxon>Agaricomycetes</taxon>
        <taxon>Agaricomycetidae</taxon>
        <taxon>Agaricales</taxon>
        <taxon>Agaricineae</taxon>
        <taxon>Psathyrellaceae</taxon>
        <taxon>Candolleomyces</taxon>
    </lineage>
</organism>
<reference evidence="2 3" key="1">
    <citation type="submission" date="2019-01" db="EMBL/GenBank/DDBJ databases">
        <title>Draft genome sequence of Psathyrella aberdarensis IHI B618.</title>
        <authorList>
            <person name="Buettner E."/>
            <person name="Kellner H."/>
        </authorList>
    </citation>
    <scope>NUCLEOTIDE SEQUENCE [LARGE SCALE GENOMIC DNA]</scope>
    <source>
        <strain evidence="2 3">IHI B618</strain>
    </source>
</reference>
<dbReference type="InterPro" id="IPR043502">
    <property type="entry name" value="DNA/RNA_pol_sf"/>
</dbReference>
<dbReference type="AlphaFoldDB" id="A0A4Q2D3B5"/>
<name>A0A4Q2D3B5_9AGAR</name>
<dbReference type="Pfam" id="PF00078">
    <property type="entry name" value="RVT_1"/>
    <property type="match status" value="1"/>
</dbReference>
<dbReference type="STRING" id="2316362.A0A4Q2D3B5"/>
<evidence type="ECO:0000313" key="2">
    <source>
        <dbReference type="EMBL" id="RXW13780.1"/>
    </source>
</evidence>
<evidence type="ECO:0000259" key="1">
    <source>
        <dbReference type="PROSITE" id="PS50878"/>
    </source>
</evidence>
<comment type="caution">
    <text evidence="2">The sequence shown here is derived from an EMBL/GenBank/DDBJ whole genome shotgun (WGS) entry which is preliminary data.</text>
</comment>
<dbReference type="PROSITE" id="PS50878">
    <property type="entry name" value="RT_POL"/>
    <property type="match status" value="1"/>
</dbReference>
<dbReference type="InterPro" id="IPR036691">
    <property type="entry name" value="Endo/exonu/phosph_ase_sf"/>
</dbReference>